<proteinExistence type="inferred from homology"/>
<dbReference type="Pfam" id="PF01105">
    <property type="entry name" value="EMP24_GP25L"/>
    <property type="match status" value="1"/>
</dbReference>
<evidence type="ECO:0000313" key="12">
    <source>
        <dbReference type="Proteomes" id="UP000829685"/>
    </source>
</evidence>
<name>A0A9P9WND8_9PEZI</name>
<organism evidence="11 12">
    <name type="scientific">Neoarthrinium moseri</name>
    <dbReference type="NCBI Taxonomy" id="1658444"/>
    <lineage>
        <taxon>Eukaryota</taxon>
        <taxon>Fungi</taxon>
        <taxon>Dikarya</taxon>
        <taxon>Ascomycota</taxon>
        <taxon>Pezizomycotina</taxon>
        <taxon>Sordariomycetes</taxon>
        <taxon>Xylariomycetidae</taxon>
        <taxon>Amphisphaeriales</taxon>
        <taxon>Apiosporaceae</taxon>
        <taxon>Neoarthrinium</taxon>
    </lineage>
</organism>
<dbReference type="InterPro" id="IPR036598">
    <property type="entry name" value="GOLD_dom_sf"/>
</dbReference>
<keyword evidence="4 9" id="KW-0732">Signal</keyword>
<reference evidence="11" key="1">
    <citation type="submission" date="2021-03" db="EMBL/GenBank/DDBJ databases">
        <title>Revisited historic fungal species revealed as producer of novel bioactive compounds through whole genome sequencing and comparative genomics.</title>
        <authorList>
            <person name="Vignolle G.A."/>
            <person name="Hochenegger N."/>
            <person name="Mach R.L."/>
            <person name="Mach-Aigner A.R."/>
            <person name="Javad Rahimi M."/>
            <person name="Salim K.A."/>
            <person name="Chan C.M."/>
            <person name="Lim L.B.L."/>
            <person name="Cai F."/>
            <person name="Druzhinina I.S."/>
            <person name="U'Ren J.M."/>
            <person name="Derntl C."/>
        </authorList>
    </citation>
    <scope>NUCLEOTIDE SEQUENCE</scope>
    <source>
        <strain evidence="11">TUCIM 5799</strain>
    </source>
</reference>
<dbReference type="InterPro" id="IPR009038">
    <property type="entry name" value="GOLD_dom"/>
</dbReference>
<evidence type="ECO:0000313" key="11">
    <source>
        <dbReference type="EMBL" id="KAI1872414.1"/>
    </source>
</evidence>
<dbReference type="SUPFAM" id="SSF101576">
    <property type="entry name" value="Supernatant protein factor (SPF), C-terminal domain"/>
    <property type="match status" value="1"/>
</dbReference>
<dbReference type="OrthoDB" id="62956at2759"/>
<dbReference type="GO" id="GO:0012505">
    <property type="term" value="C:endomembrane system"/>
    <property type="evidence" value="ECO:0007669"/>
    <property type="project" value="UniProtKB-SubCell"/>
</dbReference>
<evidence type="ECO:0000256" key="9">
    <source>
        <dbReference type="SAM" id="SignalP"/>
    </source>
</evidence>
<evidence type="ECO:0000256" key="5">
    <source>
        <dbReference type="ARBA" id="ARBA00022989"/>
    </source>
</evidence>
<evidence type="ECO:0000256" key="2">
    <source>
        <dbReference type="ARBA" id="ARBA00007104"/>
    </source>
</evidence>
<dbReference type="PANTHER" id="PTHR22811">
    <property type="entry name" value="TRANSMEMBRANE EMP24 DOMAIN-CONTAINING PROTEIN"/>
    <property type="match status" value="1"/>
</dbReference>
<dbReference type="InterPro" id="IPR015720">
    <property type="entry name" value="Emp24-like"/>
</dbReference>
<evidence type="ECO:0000256" key="6">
    <source>
        <dbReference type="ARBA" id="ARBA00023136"/>
    </source>
</evidence>
<comment type="caution">
    <text evidence="11">The sequence shown here is derived from an EMBL/GenBank/DDBJ whole genome shotgun (WGS) entry which is preliminary data.</text>
</comment>
<accession>A0A9P9WND8</accession>
<keyword evidence="6" id="KW-0472">Membrane</keyword>
<dbReference type="AlphaFoldDB" id="A0A9P9WND8"/>
<evidence type="ECO:0000256" key="4">
    <source>
        <dbReference type="ARBA" id="ARBA00022729"/>
    </source>
</evidence>
<gene>
    <name evidence="11" type="ORF">JX265_005294</name>
</gene>
<feature type="signal peptide" evidence="9">
    <location>
        <begin position="1"/>
        <end position="21"/>
    </location>
</feature>
<protein>
    <recommendedName>
        <fullName evidence="10">GOLD domain-containing protein</fullName>
    </recommendedName>
</protein>
<feature type="domain" description="GOLD" evidence="10">
    <location>
        <begin position="31"/>
        <end position="118"/>
    </location>
</feature>
<keyword evidence="5" id="KW-1133">Transmembrane helix</keyword>
<evidence type="ECO:0000256" key="8">
    <source>
        <dbReference type="RuleBase" id="RU003827"/>
    </source>
</evidence>
<feature type="chain" id="PRO_5040414242" description="GOLD domain-containing protein" evidence="9">
    <location>
        <begin position="22"/>
        <end position="203"/>
    </location>
</feature>
<sequence>MHFLSATALLLSAGLFQAVLGHNIQLPAHGRECFHESLRRDDKMTVTFQVGDREFGSAGNLDIDFWITNPSGQYETFQKSVSNGDYSFDAKHDGKYMYCFGNEHWGANSKEVSFNVHGIVYVAEHEADKDPLESEIRKLSDLLEQVKDEQSYIVLRERTHRNTAESTNSRVKWWNLFVIGVVIGESVFQVWWLRRFFEVKRVV</sequence>
<dbReference type="Proteomes" id="UP000829685">
    <property type="component" value="Unassembled WGS sequence"/>
</dbReference>
<dbReference type="PROSITE" id="PS50866">
    <property type="entry name" value="GOLD"/>
    <property type="match status" value="1"/>
</dbReference>
<keyword evidence="3 8" id="KW-0812">Transmembrane</keyword>
<keyword evidence="12" id="KW-1185">Reference proteome</keyword>
<dbReference type="EMBL" id="JAFIMR010000011">
    <property type="protein sequence ID" value="KAI1872414.1"/>
    <property type="molecule type" value="Genomic_DNA"/>
</dbReference>
<evidence type="ECO:0000256" key="1">
    <source>
        <dbReference type="ARBA" id="ARBA00004479"/>
    </source>
</evidence>
<evidence type="ECO:0000256" key="7">
    <source>
        <dbReference type="ARBA" id="ARBA00037847"/>
    </source>
</evidence>
<comment type="subcellular location">
    <subcellularLocation>
        <location evidence="7">Endomembrane system</location>
        <topology evidence="7">Single-pass membrane protein</topology>
    </subcellularLocation>
    <subcellularLocation>
        <location evidence="1 8">Membrane</location>
        <topology evidence="1 8">Single-pass type I membrane protein</topology>
    </subcellularLocation>
</comment>
<dbReference type="GO" id="GO:0016020">
    <property type="term" value="C:membrane"/>
    <property type="evidence" value="ECO:0007669"/>
    <property type="project" value="UniProtKB-SubCell"/>
</dbReference>
<evidence type="ECO:0000259" key="10">
    <source>
        <dbReference type="PROSITE" id="PS50866"/>
    </source>
</evidence>
<comment type="similarity">
    <text evidence="2 8">Belongs to the EMP24/GP25L family.</text>
</comment>
<dbReference type="SMART" id="SM01190">
    <property type="entry name" value="EMP24_GP25L"/>
    <property type="match status" value="1"/>
</dbReference>
<evidence type="ECO:0000256" key="3">
    <source>
        <dbReference type="ARBA" id="ARBA00022692"/>
    </source>
</evidence>